<protein>
    <submittedName>
        <fullName evidence="2">Uncharacterized protein</fullName>
    </submittedName>
</protein>
<feature type="compositionally biased region" description="Acidic residues" evidence="1">
    <location>
        <begin position="74"/>
        <end position="97"/>
    </location>
</feature>
<name>A0A1E1M4C0_RHYSE</name>
<evidence type="ECO:0000313" key="3">
    <source>
        <dbReference type="Proteomes" id="UP000177625"/>
    </source>
</evidence>
<keyword evidence="3" id="KW-1185">Reference proteome</keyword>
<evidence type="ECO:0000256" key="1">
    <source>
        <dbReference type="SAM" id="MobiDB-lite"/>
    </source>
</evidence>
<gene>
    <name evidence="2" type="ORF">RSE6_04049</name>
</gene>
<organism evidence="2 3">
    <name type="scientific">Rhynchosporium secalis</name>
    <name type="common">Barley scald fungus</name>
    <dbReference type="NCBI Taxonomy" id="38038"/>
    <lineage>
        <taxon>Eukaryota</taxon>
        <taxon>Fungi</taxon>
        <taxon>Dikarya</taxon>
        <taxon>Ascomycota</taxon>
        <taxon>Pezizomycotina</taxon>
        <taxon>Leotiomycetes</taxon>
        <taxon>Helotiales</taxon>
        <taxon>Ploettnerulaceae</taxon>
        <taxon>Rhynchosporium</taxon>
    </lineage>
</organism>
<dbReference type="Proteomes" id="UP000177625">
    <property type="component" value="Unassembled WGS sequence"/>
</dbReference>
<dbReference type="AlphaFoldDB" id="A0A1E1M4C0"/>
<sequence>MCFQISTTFSCGHKVVTKTICHYHRSDYLKGIEVKYCDDFIDTPMKEDFVCDQCRREKPVVISHDRELPRLERDEEEEKEEEVEGEFEEKPEVEESNTQETERKAVS</sequence>
<dbReference type="EMBL" id="FJVC01000156">
    <property type="protein sequence ID" value="CZT43937.1"/>
    <property type="molecule type" value="Genomic_DNA"/>
</dbReference>
<proteinExistence type="predicted"/>
<reference evidence="3" key="1">
    <citation type="submission" date="2016-03" db="EMBL/GenBank/DDBJ databases">
        <authorList>
            <person name="Guldener U."/>
        </authorList>
    </citation>
    <scope>NUCLEOTIDE SEQUENCE [LARGE SCALE GENOMIC DNA]</scope>
</reference>
<feature type="region of interest" description="Disordered" evidence="1">
    <location>
        <begin position="66"/>
        <end position="107"/>
    </location>
</feature>
<evidence type="ECO:0000313" key="2">
    <source>
        <dbReference type="EMBL" id="CZT43937.1"/>
    </source>
</evidence>
<accession>A0A1E1M4C0</accession>